<evidence type="ECO:0000313" key="1">
    <source>
        <dbReference type="EMBL" id="KAF5904529.1"/>
    </source>
</evidence>
<comment type="caution">
    <text evidence="1">The sequence shown here is derived from an EMBL/GenBank/DDBJ whole genome shotgun (WGS) entry which is preliminary data.</text>
</comment>
<accession>A0A8J4X7B9</accession>
<dbReference type="Proteomes" id="UP000727407">
    <property type="component" value="Unassembled WGS sequence"/>
</dbReference>
<dbReference type="EMBL" id="QNUK01000055">
    <property type="protein sequence ID" value="KAF5904529.1"/>
    <property type="molecule type" value="Genomic_DNA"/>
</dbReference>
<gene>
    <name evidence="1" type="ORF">DAT39_005661</name>
</gene>
<name>A0A8J4X7B9_CLAMG</name>
<keyword evidence="2" id="KW-1185">Reference proteome</keyword>
<organism evidence="1 2">
    <name type="scientific">Clarias magur</name>
    <name type="common">Asian catfish</name>
    <name type="synonym">Macropteronotus magur</name>
    <dbReference type="NCBI Taxonomy" id="1594786"/>
    <lineage>
        <taxon>Eukaryota</taxon>
        <taxon>Metazoa</taxon>
        <taxon>Chordata</taxon>
        <taxon>Craniata</taxon>
        <taxon>Vertebrata</taxon>
        <taxon>Euteleostomi</taxon>
        <taxon>Actinopterygii</taxon>
        <taxon>Neopterygii</taxon>
        <taxon>Teleostei</taxon>
        <taxon>Ostariophysi</taxon>
        <taxon>Siluriformes</taxon>
        <taxon>Clariidae</taxon>
        <taxon>Clarias</taxon>
    </lineage>
</organism>
<proteinExistence type="predicted"/>
<dbReference type="OrthoDB" id="10577776at2759"/>
<evidence type="ECO:0000313" key="2">
    <source>
        <dbReference type="Proteomes" id="UP000727407"/>
    </source>
</evidence>
<dbReference type="AlphaFoldDB" id="A0A8J4X7B9"/>
<protein>
    <submittedName>
        <fullName evidence="1">2,3-bisphosphoglycerate-dependent phosphoglycerate mutase</fullName>
    </submittedName>
</protein>
<reference evidence="1" key="1">
    <citation type="submission" date="2020-07" db="EMBL/GenBank/DDBJ databases">
        <title>Clarias magur genome sequencing, assembly and annotation.</title>
        <authorList>
            <person name="Kushwaha B."/>
            <person name="Kumar R."/>
            <person name="Das P."/>
            <person name="Joshi C.G."/>
            <person name="Kumar D."/>
            <person name="Nagpure N.S."/>
            <person name="Pandey M."/>
            <person name="Agarwal S."/>
            <person name="Srivastava S."/>
            <person name="Singh M."/>
            <person name="Sahoo L."/>
            <person name="Jayasankar P."/>
            <person name="Meher P.K."/>
            <person name="Koringa P.G."/>
            <person name="Iquebal M.A."/>
            <person name="Das S.P."/>
            <person name="Bit A."/>
            <person name="Patnaik S."/>
            <person name="Patel N."/>
            <person name="Shah T.M."/>
            <person name="Hinsu A."/>
            <person name="Jena J.K."/>
        </authorList>
    </citation>
    <scope>NUCLEOTIDE SEQUENCE</scope>
    <source>
        <strain evidence="1">CIFAMagur01</strain>
        <tissue evidence="1">Testis</tissue>
    </source>
</reference>
<feature type="non-terminal residue" evidence="1">
    <location>
        <position position="1"/>
    </location>
</feature>
<sequence length="83" mass="8560">IQATTKASRGRSSNRHQVLSISLSIPPPPTFGCGPVWPGFTLSGYLPVKANGVRMGIACPDCGSPEPALALALAPSLCQWEAG</sequence>